<dbReference type="PROSITE" id="PS51012">
    <property type="entry name" value="ABC_TM2"/>
    <property type="match status" value="1"/>
</dbReference>
<evidence type="ECO:0000256" key="1">
    <source>
        <dbReference type="ARBA" id="ARBA00004651"/>
    </source>
</evidence>
<dbReference type="PANTHER" id="PTHR30294">
    <property type="entry name" value="MEMBRANE COMPONENT OF ABC TRANSPORTER YHHJ-RELATED"/>
    <property type="match status" value="1"/>
</dbReference>
<comment type="caution">
    <text evidence="10">The sequence shown here is derived from an EMBL/GenBank/DDBJ whole genome shotgun (WGS) entry which is preliminary data.</text>
</comment>
<feature type="transmembrane region" description="Helical" evidence="8">
    <location>
        <begin position="249"/>
        <end position="273"/>
    </location>
</feature>
<dbReference type="PANTHER" id="PTHR30294:SF38">
    <property type="entry name" value="TRANSPORT PERMEASE PROTEIN"/>
    <property type="match status" value="1"/>
</dbReference>
<comment type="similarity">
    <text evidence="2">Belongs to the ABC-2 integral membrane protein family.</text>
</comment>
<proteinExistence type="inferred from homology"/>
<name>A0ABP6KP13_9ACTN</name>
<keyword evidence="3" id="KW-0813">Transport</keyword>
<dbReference type="EMBL" id="BAAAWD010000011">
    <property type="protein sequence ID" value="GAA3014339.1"/>
    <property type="molecule type" value="Genomic_DNA"/>
</dbReference>
<dbReference type="InterPro" id="IPR047817">
    <property type="entry name" value="ABC2_TM_bact-type"/>
</dbReference>
<evidence type="ECO:0000313" key="11">
    <source>
        <dbReference type="Proteomes" id="UP001499930"/>
    </source>
</evidence>
<feature type="transmembrane region" description="Helical" evidence="8">
    <location>
        <begin position="21"/>
        <end position="40"/>
    </location>
</feature>
<evidence type="ECO:0000256" key="2">
    <source>
        <dbReference type="ARBA" id="ARBA00007783"/>
    </source>
</evidence>
<gene>
    <name evidence="10" type="ORF">GCM10017559_42040</name>
</gene>
<evidence type="ECO:0000313" key="10">
    <source>
        <dbReference type="EMBL" id="GAA3014339.1"/>
    </source>
</evidence>
<keyword evidence="11" id="KW-1185">Reference proteome</keyword>
<keyword evidence="5 8" id="KW-0812">Transmembrane</keyword>
<keyword evidence="7 8" id="KW-0472">Membrane</keyword>
<feature type="transmembrane region" description="Helical" evidence="8">
    <location>
        <begin position="362"/>
        <end position="384"/>
    </location>
</feature>
<evidence type="ECO:0000256" key="7">
    <source>
        <dbReference type="ARBA" id="ARBA00023136"/>
    </source>
</evidence>
<keyword evidence="6 8" id="KW-1133">Transmembrane helix</keyword>
<evidence type="ECO:0000256" key="6">
    <source>
        <dbReference type="ARBA" id="ARBA00022989"/>
    </source>
</evidence>
<evidence type="ECO:0000256" key="3">
    <source>
        <dbReference type="ARBA" id="ARBA00022448"/>
    </source>
</evidence>
<comment type="subcellular location">
    <subcellularLocation>
        <location evidence="1">Cell membrane</location>
        <topology evidence="1">Multi-pass membrane protein</topology>
    </subcellularLocation>
</comment>
<dbReference type="InterPro" id="IPR013525">
    <property type="entry name" value="ABC2_TM"/>
</dbReference>
<evidence type="ECO:0000256" key="4">
    <source>
        <dbReference type="ARBA" id="ARBA00022475"/>
    </source>
</evidence>
<feature type="transmembrane region" description="Helical" evidence="8">
    <location>
        <begin position="315"/>
        <end position="342"/>
    </location>
</feature>
<dbReference type="InterPro" id="IPR051449">
    <property type="entry name" value="ABC-2_transporter_component"/>
</dbReference>
<protein>
    <recommendedName>
        <fullName evidence="9">ABC transmembrane type-2 domain-containing protein</fullName>
    </recommendedName>
</protein>
<organism evidence="10 11">
    <name type="scientific">Streptosporangium longisporum</name>
    <dbReference type="NCBI Taxonomy" id="46187"/>
    <lineage>
        <taxon>Bacteria</taxon>
        <taxon>Bacillati</taxon>
        <taxon>Actinomycetota</taxon>
        <taxon>Actinomycetes</taxon>
        <taxon>Streptosporangiales</taxon>
        <taxon>Streptosporangiaceae</taxon>
        <taxon>Streptosporangium</taxon>
    </lineage>
</organism>
<accession>A0ABP6KP13</accession>
<dbReference type="Gene3D" id="3.40.1710.10">
    <property type="entry name" value="abc type-2 transporter like domain"/>
    <property type="match status" value="1"/>
</dbReference>
<keyword evidence="4" id="KW-1003">Cell membrane</keyword>
<feature type="transmembrane region" description="Helical" evidence="8">
    <location>
        <begin position="201"/>
        <end position="223"/>
    </location>
</feature>
<reference evidence="11" key="1">
    <citation type="journal article" date="2019" name="Int. J. Syst. Evol. Microbiol.">
        <title>The Global Catalogue of Microorganisms (GCM) 10K type strain sequencing project: providing services to taxonomists for standard genome sequencing and annotation.</title>
        <authorList>
            <consortium name="The Broad Institute Genomics Platform"/>
            <consortium name="The Broad Institute Genome Sequencing Center for Infectious Disease"/>
            <person name="Wu L."/>
            <person name="Ma J."/>
        </authorList>
    </citation>
    <scope>NUCLEOTIDE SEQUENCE [LARGE SCALE GENOMIC DNA]</scope>
    <source>
        <strain evidence="11">JCM 3106</strain>
    </source>
</reference>
<feature type="transmembrane region" description="Helical" evidence="8">
    <location>
        <begin position="279"/>
        <end position="303"/>
    </location>
</feature>
<evidence type="ECO:0000256" key="5">
    <source>
        <dbReference type="ARBA" id="ARBA00022692"/>
    </source>
</evidence>
<sequence>MRGMITILVKDLRQRAKDSTLIVFAIVLPLGMAFILNAVLGGAGEDFKARYAVVDADRGAGNAGFVGQVLEPMRRSGVVTLRPASTVEEARALTQRGEVEATFVVPANFSADARSGRPTTLEIIGNVGAPVAVQVAREVAQSYAAGLRSVQLAVAVAAPPGTAPGDERAAALAGRAGASPMPVSLREDASALRRQLDVTTYYSAGMAMFFLFFAVVFSITSIFDERRAGTLTRMLAAPISRPAIVMGKLLSGVLVGIVSMAILVVVTTLVIGARWGDPLGVAALVVSGVLAATGLMTALATFARTAEQASNWQSVVAMLLGIFGGVFFPSAQLGGFTVLGYLTPHKWFMQGLGDLAGGGSLQAVAVPVAALLGFAALGGALALFRVGRMVHA</sequence>
<evidence type="ECO:0000256" key="8">
    <source>
        <dbReference type="SAM" id="Phobius"/>
    </source>
</evidence>
<dbReference type="Proteomes" id="UP001499930">
    <property type="component" value="Unassembled WGS sequence"/>
</dbReference>
<dbReference type="Pfam" id="PF12698">
    <property type="entry name" value="ABC2_membrane_3"/>
    <property type="match status" value="1"/>
</dbReference>
<evidence type="ECO:0000259" key="9">
    <source>
        <dbReference type="PROSITE" id="PS51012"/>
    </source>
</evidence>
<feature type="domain" description="ABC transmembrane type-2" evidence="9">
    <location>
        <begin position="150"/>
        <end position="389"/>
    </location>
</feature>